<name>A0ACC6NZQ3_9BURK</name>
<proteinExistence type="predicted"/>
<dbReference type="EMBL" id="JAWDIE010000004">
    <property type="protein sequence ID" value="MEJ7137473.1"/>
    <property type="molecule type" value="Genomic_DNA"/>
</dbReference>
<keyword evidence="2" id="KW-1185">Reference proteome</keyword>
<keyword evidence="1" id="KW-0966">Cell projection</keyword>
<gene>
    <name evidence="1" type="primary">fliS</name>
    <name evidence="1" type="ORF">RV045_03385</name>
</gene>
<organism evidence="1 2">
    <name type="scientific">Amphibiibacter pelophylacis</name>
    <dbReference type="NCBI Taxonomy" id="1799477"/>
    <lineage>
        <taxon>Bacteria</taxon>
        <taxon>Pseudomonadati</taxon>
        <taxon>Pseudomonadota</taxon>
        <taxon>Betaproteobacteria</taxon>
        <taxon>Burkholderiales</taxon>
        <taxon>Sphaerotilaceae</taxon>
        <taxon>Amphibiibacter</taxon>
    </lineage>
</organism>
<comment type="caution">
    <text evidence="1">The sequence shown here is derived from an EMBL/GenBank/DDBJ whole genome shotgun (WGS) entry which is preliminary data.</text>
</comment>
<reference evidence="1" key="1">
    <citation type="submission" date="2023-10" db="EMBL/GenBank/DDBJ databases">
        <title>Amphibacter perezi, gen. nov., sp. nov. a novel taxa of the family Comamonadaceae, class Betaproteobacteria isolated from the skin microbiota of Pelophylax perezi from different populations.</title>
        <authorList>
            <person name="Costa S."/>
            <person name="Proenca D.N."/>
            <person name="Lopes I."/>
            <person name="Morais P.V."/>
        </authorList>
    </citation>
    <scope>NUCLEOTIDE SEQUENCE</scope>
    <source>
        <strain evidence="1">SL12-8</strain>
    </source>
</reference>
<accession>A0ACC6NZQ3</accession>
<evidence type="ECO:0000313" key="1">
    <source>
        <dbReference type="EMBL" id="MEJ7137473.1"/>
    </source>
</evidence>
<keyword evidence="1" id="KW-0282">Flagellum</keyword>
<evidence type="ECO:0000313" key="2">
    <source>
        <dbReference type="Proteomes" id="UP001364695"/>
    </source>
</evidence>
<sequence length="137" mass="14747">MTPTARPRAQAYAANAYASTGVTSGVSGASPHRLIELLFDGFVDAVARARGAMRHGDIEQKSLYITKAVRIIDEGLKGGLDLQGGGEIARNLGDLYEFIIIRLTQANLRNDEQALDDCLSVISPIHEAWVAIRPQAS</sequence>
<keyword evidence="1" id="KW-0969">Cilium</keyword>
<dbReference type="Proteomes" id="UP001364695">
    <property type="component" value="Unassembled WGS sequence"/>
</dbReference>
<protein>
    <submittedName>
        <fullName evidence="1">Flagellar export chaperone FliS</fullName>
    </submittedName>
</protein>